<evidence type="ECO:0000256" key="7">
    <source>
        <dbReference type="ARBA" id="ARBA00023136"/>
    </source>
</evidence>
<evidence type="ECO:0000256" key="9">
    <source>
        <dbReference type="SAM" id="Phobius"/>
    </source>
</evidence>
<dbReference type="PANTHER" id="PTHR35011:SF2">
    <property type="entry name" value="2,3-DIKETO-L-GULONATE TRAP TRANSPORTER SMALL PERMEASE PROTEIN YIAM"/>
    <property type="match status" value="1"/>
</dbReference>
<sequence>MFQRLDDLFAKSEKIIISYSIIMMTVILLGNVLSRTIFNSSWAFAEELAQFFVLIVTFIGLSYAARHGRHLSMTALLEWMPYNSRKIVMSVITVTTAILMGYLTYLSFLFMFTVADLQRVTPALRIPMYFLVAVMPIGFFLTSIQYVRTFLRNVRKHSIHEGTEKIMNKEGGQS</sequence>
<dbReference type="RefSeq" id="WP_257820893.1">
    <property type="nucleotide sequence ID" value="NZ_JABXYM010000001.1"/>
</dbReference>
<evidence type="ECO:0000256" key="6">
    <source>
        <dbReference type="ARBA" id="ARBA00022989"/>
    </source>
</evidence>
<evidence type="ECO:0000313" key="12">
    <source>
        <dbReference type="Proteomes" id="UP001057753"/>
    </source>
</evidence>
<dbReference type="InterPro" id="IPR055348">
    <property type="entry name" value="DctQ"/>
</dbReference>
<comment type="similarity">
    <text evidence="8">Belongs to the TRAP transporter small permease family.</text>
</comment>
<dbReference type="GO" id="GO:0015740">
    <property type="term" value="P:C4-dicarboxylate transport"/>
    <property type="evidence" value="ECO:0007669"/>
    <property type="project" value="TreeGrafter"/>
</dbReference>
<evidence type="ECO:0000256" key="2">
    <source>
        <dbReference type="ARBA" id="ARBA00022448"/>
    </source>
</evidence>
<name>A0A9Q4B1E5_SALAG</name>
<feature type="transmembrane region" description="Helical" evidence="9">
    <location>
        <begin position="126"/>
        <end position="147"/>
    </location>
</feature>
<evidence type="ECO:0000256" key="5">
    <source>
        <dbReference type="ARBA" id="ARBA00022692"/>
    </source>
</evidence>
<keyword evidence="12" id="KW-1185">Reference proteome</keyword>
<dbReference type="GO" id="GO:0022857">
    <property type="term" value="F:transmembrane transporter activity"/>
    <property type="evidence" value="ECO:0007669"/>
    <property type="project" value="TreeGrafter"/>
</dbReference>
<keyword evidence="4" id="KW-0997">Cell inner membrane</keyword>
<keyword evidence="7 9" id="KW-0472">Membrane</keyword>
<evidence type="ECO:0000259" key="10">
    <source>
        <dbReference type="Pfam" id="PF04290"/>
    </source>
</evidence>
<comment type="subcellular location">
    <subcellularLocation>
        <location evidence="1">Cell inner membrane</location>
        <topology evidence="1">Multi-pass membrane protein</topology>
    </subcellularLocation>
</comment>
<feature type="domain" description="Tripartite ATP-independent periplasmic transporters DctQ component" evidence="10">
    <location>
        <begin position="24"/>
        <end position="155"/>
    </location>
</feature>
<feature type="transmembrane region" description="Helical" evidence="9">
    <location>
        <begin position="48"/>
        <end position="66"/>
    </location>
</feature>
<evidence type="ECO:0000256" key="1">
    <source>
        <dbReference type="ARBA" id="ARBA00004429"/>
    </source>
</evidence>
<dbReference type="Pfam" id="PF04290">
    <property type="entry name" value="DctQ"/>
    <property type="match status" value="1"/>
</dbReference>
<proteinExistence type="inferred from homology"/>
<feature type="transmembrane region" description="Helical" evidence="9">
    <location>
        <begin position="87"/>
        <end position="114"/>
    </location>
</feature>
<keyword evidence="2" id="KW-0813">Transport</keyword>
<comment type="caution">
    <text evidence="11">The sequence shown here is derived from an EMBL/GenBank/DDBJ whole genome shotgun (WGS) entry which is preliminary data.</text>
</comment>
<dbReference type="InterPro" id="IPR007387">
    <property type="entry name" value="TRAP_DctQ"/>
</dbReference>
<dbReference type="PANTHER" id="PTHR35011">
    <property type="entry name" value="2,3-DIKETO-L-GULONATE TRAP TRANSPORTER SMALL PERMEASE PROTEIN YIAM"/>
    <property type="match status" value="1"/>
</dbReference>
<evidence type="ECO:0000256" key="4">
    <source>
        <dbReference type="ARBA" id="ARBA00022519"/>
    </source>
</evidence>
<evidence type="ECO:0000256" key="8">
    <source>
        <dbReference type="ARBA" id="ARBA00038436"/>
    </source>
</evidence>
<keyword evidence="6 9" id="KW-1133">Transmembrane helix</keyword>
<accession>A0A9Q4B1E5</accession>
<protein>
    <submittedName>
        <fullName evidence="11">TRAP transporter small permease</fullName>
    </submittedName>
</protein>
<reference evidence="11" key="1">
    <citation type="submission" date="2020-06" db="EMBL/GenBank/DDBJ databases">
        <title>Insight into the genomes of haloalkaliphilic bacilli from Kenyan soda lakes.</title>
        <authorList>
            <person name="Mwirichia R."/>
            <person name="Villamizar G.C."/>
            <person name="Poehlein A."/>
            <person name="Mugweru J."/>
            <person name="Kipnyargis A."/>
            <person name="Kiplimo D."/>
            <person name="Orwa P."/>
            <person name="Daniel R."/>
        </authorList>
    </citation>
    <scope>NUCLEOTIDE SEQUENCE</scope>
    <source>
        <strain evidence="11">B1096_S55</strain>
    </source>
</reference>
<dbReference type="GO" id="GO:0005886">
    <property type="term" value="C:plasma membrane"/>
    <property type="evidence" value="ECO:0007669"/>
    <property type="project" value="UniProtKB-SubCell"/>
</dbReference>
<evidence type="ECO:0000256" key="3">
    <source>
        <dbReference type="ARBA" id="ARBA00022475"/>
    </source>
</evidence>
<dbReference type="AlphaFoldDB" id="A0A9Q4B1E5"/>
<keyword evidence="3" id="KW-1003">Cell membrane</keyword>
<feature type="transmembrane region" description="Helical" evidence="9">
    <location>
        <begin position="21"/>
        <end position="42"/>
    </location>
</feature>
<keyword evidence="5 9" id="KW-0812">Transmembrane</keyword>
<evidence type="ECO:0000313" key="11">
    <source>
        <dbReference type="EMBL" id="MCR6096252.1"/>
    </source>
</evidence>
<gene>
    <name evidence="11" type="ORF">HXA33_06790</name>
</gene>
<organism evidence="11 12">
    <name type="scientific">Salipaludibacillus agaradhaerens</name>
    <name type="common">Bacillus agaradhaerens</name>
    <dbReference type="NCBI Taxonomy" id="76935"/>
    <lineage>
        <taxon>Bacteria</taxon>
        <taxon>Bacillati</taxon>
        <taxon>Bacillota</taxon>
        <taxon>Bacilli</taxon>
        <taxon>Bacillales</taxon>
        <taxon>Bacillaceae</taxon>
    </lineage>
</organism>
<dbReference type="Proteomes" id="UP001057753">
    <property type="component" value="Unassembled WGS sequence"/>
</dbReference>
<dbReference type="EMBL" id="JABXYM010000001">
    <property type="protein sequence ID" value="MCR6096252.1"/>
    <property type="molecule type" value="Genomic_DNA"/>
</dbReference>